<proteinExistence type="inferred from homology"/>
<protein>
    <recommendedName>
        <fullName evidence="7">Prohibitin</fullName>
    </recommendedName>
</protein>
<dbReference type="InterPro" id="IPR001107">
    <property type="entry name" value="Band_7"/>
</dbReference>
<name>A0A803MVM2_CHEQI</name>
<reference evidence="11" key="2">
    <citation type="submission" date="2021-03" db="UniProtKB">
        <authorList>
            <consortium name="EnsemblPlants"/>
        </authorList>
    </citation>
    <scope>IDENTIFICATION</scope>
</reference>
<dbReference type="GO" id="GO:0005743">
    <property type="term" value="C:mitochondrial inner membrane"/>
    <property type="evidence" value="ECO:0007669"/>
    <property type="project" value="UniProtKB-SubCell"/>
</dbReference>
<organism evidence="11 12">
    <name type="scientific">Chenopodium quinoa</name>
    <name type="common">Quinoa</name>
    <dbReference type="NCBI Taxonomy" id="63459"/>
    <lineage>
        <taxon>Eukaryota</taxon>
        <taxon>Viridiplantae</taxon>
        <taxon>Streptophyta</taxon>
        <taxon>Embryophyta</taxon>
        <taxon>Tracheophyta</taxon>
        <taxon>Spermatophyta</taxon>
        <taxon>Magnoliopsida</taxon>
        <taxon>eudicotyledons</taxon>
        <taxon>Gunneridae</taxon>
        <taxon>Pentapetalae</taxon>
        <taxon>Caryophyllales</taxon>
        <taxon>Chenopodiaceae</taxon>
        <taxon>Chenopodioideae</taxon>
        <taxon>Atripliceae</taxon>
        <taxon>Chenopodium</taxon>
    </lineage>
</organism>
<evidence type="ECO:0000259" key="10">
    <source>
        <dbReference type="Pfam" id="PF13966"/>
    </source>
</evidence>
<dbReference type="EnsemblPlants" id="AUR62035949-RA">
    <property type="protein sequence ID" value="AUR62035949-RA:cds"/>
    <property type="gene ID" value="AUR62035949"/>
</dbReference>
<evidence type="ECO:0000256" key="1">
    <source>
        <dbReference type="ARBA" id="ARBA00004140"/>
    </source>
</evidence>
<dbReference type="Gramene" id="AUR62035949-RA">
    <property type="protein sequence ID" value="AUR62035949-RA:cds"/>
    <property type="gene ID" value="AUR62035949"/>
</dbReference>
<sequence>MLVVWNLEVIQSTFNNVEQAMILSIPLSHCSTNDKMFWWPTKDGVYRVKSGYWFAKQNGFDASSNTEDLTWKIVWNLKAPPKLCHFLWRACKGFLAVRQRLYHRYIISDMRCTICETENVSKEELLTVCLPGLHGIARMNLHSRTMRLIRWVLLWGSLDLFMTIMGMLQRCLRTLTVNVSRERRKLFMERASTFFIEVDDVSITSLNFGKVFMESIEAKQIAQQEAERSKFVVEKAEQEKKSAIIRAQGEAKSAQLIDNHVYLSSDYLLIDLKSLDTDSEEAAFVSGSEGDNEAVSKGDEGETASRSSSGESSSGLLLPLEDSEAK</sequence>
<feature type="domain" description="Reverse transcriptase zinc-binding" evidence="10">
    <location>
        <begin position="46"/>
        <end position="129"/>
    </location>
</feature>
<keyword evidence="4 7" id="KW-0999">Mitochondrion inner membrane</keyword>
<dbReference type="PRINTS" id="PR00679">
    <property type="entry name" value="PROHIBITIN"/>
</dbReference>
<keyword evidence="6" id="KW-0472">Membrane</keyword>
<dbReference type="PANTHER" id="PTHR23222">
    <property type="entry name" value="PROHIBITIN"/>
    <property type="match status" value="1"/>
</dbReference>
<dbReference type="InterPro" id="IPR026960">
    <property type="entry name" value="RVT-Znf"/>
</dbReference>
<dbReference type="PANTHER" id="PTHR23222:SF1">
    <property type="entry name" value="PROHIBITIN-2"/>
    <property type="match status" value="1"/>
</dbReference>
<accession>A0A803MVM2</accession>
<comment type="subunit">
    <text evidence="3">Component of a prohibitin multimeric complex in mitochondrial membranes.</text>
</comment>
<dbReference type="InterPro" id="IPR000163">
    <property type="entry name" value="Prohibitin"/>
</dbReference>
<reference evidence="11" key="1">
    <citation type="journal article" date="2017" name="Nature">
        <title>The genome of Chenopodium quinoa.</title>
        <authorList>
            <person name="Jarvis D.E."/>
            <person name="Ho Y.S."/>
            <person name="Lightfoot D.J."/>
            <person name="Schmoeckel S.M."/>
            <person name="Li B."/>
            <person name="Borm T.J.A."/>
            <person name="Ohyanagi H."/>
            <person name="Mineta K."/>
            <person name="Michell C.T."/>
            <person name="Saber N."/>
            <person name="Kharbatia N.M."/>
            <person name="Rupper R.R."/>
            <person name="Sharp A.R."/>
            <person name="Dally N."/>
            <person name="Boughton B.A."/>
            <person name="Woo Y.H."/>
            <person name="Gao G."/>
            <person name="Schijlen E.G.W.M."/>
            <person name="Guo X."/>
            <person name="Momin A.A."/>
            <person name="Negrao S."/>
            <person name="Al-Babili S."/>
            <person name="Gehring C."/>
            <person name="Roessner U."/>
            <person name="Jung C."/>
            <person name="Murphy K."/>
            <person name="Arold S.T."/>
            <person name="Gojobori T."/>
            <person name="van der Linden C.G."/>
            <person name="van Loo E.N."/>
            <person name="Jellen E.N."/>
            <person name="Maughan P.J."/>
            <person name="Tester M."/>
        </authorList>
    </citation>
    <scope>NUCLEOTIDE SEQUENCE [LARGE SCALE GENOMIC DNA]</scope>
    <source>
        <strain evidence="11">cv. PI 614886</strain>
    </source>
</reference>
<evidence type="ECO:0000313" key="12">
    <source>
        <dbReference type="Proteomes" id="UP000596660"/>
    </source>
</evidence>
<keyword evidence="5" id="KW-0496">Mitochondrion</keyword>
<evidence type="ECO:0000256" key="5">
    <source>
        <dbReference type="ARBA" id="ARBA00023128"/>
    </source>
</evidence>
<evidence type="ECO:0000256" key="8">
    <source>
        <dbReference type="SAM" id="MobiDB-lite"/>
    </source>
</evidence>
<dbReference type="Pfam" id="PF01145">
    <property type="entry name" value="Band_7"/>
    <property type="match status" value="1"/>
</dbReference>
<evidence type="ECO:0000256" key="4">
    <source>
        <dbReference type="ARBA" id="ARBA00022792"/>
    </source>
</evidence>
<dbReference type="GO" id="GO:0007005">
    <property type="term" value="P:mitochondrion organization"/>
    <property type="evidence" value="ECO:0007669"/>
    <property type="project" value="TreeGrafter"/>
</dbReference>
<keyword evidence="12" id="KW-1185">Reference proteome</keyword>
<feature type="region of interest" description="Disordered" evidence="8">
    <location>
        <begin position="281"/>
        <end position="326"/>
    </location>
</feature>
<comment type="subcellular location">
    <subcellularLocation>
        <location evidence="1">Mitochondrion inner membrane</location>
        <topology evidence="1">Single-pass type II membrane protein</topology>
    </subcellularLocation>
</comment>
<dbReference type="Pfam" id="PF13966">
    <property type="entry name" value="zf-RVT"/>
    <property type="match status" value="1"/>
</dbReference>
<evidence type="ECO:0000256" key="6">
    <source>
        <dbReference type="ARBA" id="ARBA00023136"/>
    </source>
</evidence>
<evidence type="ECO:0000256" key="2">
    <source>
        <dbReference type="ARBA" id="ARBA00009658"/>
    </source>
</evidence>
<dbReference type="AlphaFoldDB" id="A0A803MVM2"/>
<evidence type="ECO:0000256" key="3">
    <source>
        <dbReference type="ARBA" id="ARBA00011786"/>
    </source>
</evidence>
<feature type="domain" description="Band 7" evidence="9">
    <location>
        <begin position="186"/>
        <end position="240"/>
    </location>
</feature>
<evidence type="ECO:0000259" key="9">
    <source>
        <dbReference type="Pfam" id="PF01145"/>
    </source>
</evidence>
<evidence type="ECO:0000256" key="7">
    <source>
        <dbReference type="RuleBase" id="RU366048"/>
    </source>
</evidence>
<dbReference type="Proteomes" id="UP000596660">
    <property type="component" value="Unplaced"/>
</dbReference>
<feature type="compositionally biased region" description="Low complexity" evidence="8">
    <location>
        <begin position="304"/>
        <end position="320"/>
    </location>
</feature>
<evidence type="ECO:0000313" key="11">
    <source>
        <dbReference type="EnsemblPlants" id="AUR62035949-RA:cds"/>
    </source>
</evidence>
<comment type="similarity">
    <text evidence="2 7">Belongs to the prohibitin family.</text>
</comment>